<evidence type="ECO:0000256" key="4">
    <source>
        <dbReference type="ARBA" id="ARBA00022695"/>
    </source>
</evidence>
<keyword evidence="14" id="KW-1185">Reference proteome</keyword>
<dbReference type="STRING" id="4232.A0A251VSN1"/>
<dbReference type="InterPro" id="IPR036875">
    <property type="entry name" value="Znf_CCHC_sf"/>
</dbReference>
<accession>A0A251VSN1</accession>
<evidence type="ECO:0000256" key="8">
    <source>
        <dbReference type="ARBA" id="ARBA00022918"/>
    </source>
</evidence>
<evidence type="ECO:0000256" key="3">
    <source>
        <dbReference type="ARBA" id="ARBA00022679"/>
    </source>
</evidence>
<gene>
    <name evidence="13" type="ORF">HannXRQ_Chr01g0031081</name>
</gene>
<dbReference type="PANTHER" id="PTHR37984:SF5">
    <property type="entry name" value="PROTEIN NYNRIN-LIKE"/>
    <property type="match status" value="1"/>
</dbReference>
<evidence type="ECO:0000256" key="2">
    <source>
        <dbReference type="ARBA" id="ARBA00022670"/>
    </source>
</evidence>
<keyword evidence="9" id="KW-0862">Zinc</keyword>
<dbReference type="InterPro" id="IPR045358">
    <property type="entry name" value="Ty3_capsid"/>
</dbReference>
<dbReference type="Pfam" id="PF17917">
    <property type="entry name" value="RT_RNaseH"/>
    <property type="match status" value="1"/>
</dbReference>
<evidence type="ECO:0000259" key="12">
    <source>
        <dbReference type="PROSITE" id="PS50878"/>
    </source>
</evidence>
<dbReference type="PANTHER" id="PTHR37984">
    <property type="entry name" value="PROTEIN CBG26694"/>
    <property type="match status" value="1"/>
</dbReference>
<evidence type="ECO:0000313" key="14">
    <source>
        <dbReference type="Proteomes" id="UP000215914"/>
    </source>
</evidence>
<feature type="region of interest" description="Disordered" evidence="10">
    <location>
        <begin position="42"/>
        <end position="88"/>
    </location>
</feature>
<evidence type="ECO:0000256" key="10">
    <source>
        <dbReference type="SAM" id="MobiDB-lite"/>
    </source>
</evidence>
<evidence type="ECO:0000256" key="9">
    <source>
        <dbReference type="PROSITE-ProRule" id="PRU00047"/>
    </source>
</evidence>
<dbReference type="EMBL" id="CM007890">
    <property type="protein sequence ID" value="OTG38568.1"/>
    <property type="molecule type" value="Genomic_DNA"/>
</dbReference>
<organism evidence="13 14">
    <name type="scientific">Helianthus annuus</name>
    <name type="common">Common sunflower</name>
    <dbReference type="NCBI Taxonomy" id="4232"/>
    <lineage>
        <taxon>Eukaryota</taxon>
        <taxon>Viridiplantae</taxon>
        <taxon>Streptophyta</taxon>
        <taxon>Embryophyta</taxon>
        <taxon>Tracheophyta</taxon>
        <taxon>Spermatophyta</taxon>
        <taxon>Magnoliopsida</taxon>
        <taxon>eudicotyledons</taxon>
        <taxon>Gunneridae</taxon>
        <taxon>Pentapetalae</taxon>
        <taxon>asterids</taxon>
        <taxon>campanulids</taxon>
        <taxon>Asterales</taxon>
        <taxon>Asteraceae</taxon>
        <taxon>Asteroideae</taxon>
        <taxon>Heliantheae alliance</taxon>
        <taxon>Heliantheae</taxon>
        <taxon>Helianthus</taxon>
    </lineage>
</organism>
<reference evidence="14" key="1">
    <citation type="journal article" date="2017" name="Nature">
        <title>The sunflower genome provides insights into oil metabolism, flowering and Asterid evolution.</title>
        <authorList>
            <person name="Badouin H."/>
            <person name="Gouzy J."/>
            <person name="Grassa C.J."/>
            <person name="Murat F."/>
            <person name="Staton S.E."/>
            <person name="Cottret L."/>
            <person name="Lelandais-Briere C."/>
            <person name="Owens G.L."/>
            <person name="Carrere S."/>
            <person name="Mayjonade B."/>
            <person name="Legrand L."/>
            <person name="Gill N."/>
            <person name="Kane N.C."/>
            <person name="Bowers J.E."/>
            <person name="Hubner S."/>
            <person name="Bellec A."/>
            <person name="Berard A."/>
            <person name="Berges H."/>
            <person name="Blanchet N."/>
            <person name="Boniface M.C."/>
            <person name="Brunel D."/>
            <person name="Catrice O."/>
            <person name="Chaidir N."/>
            <person name="Claudel C."/>
            <person name="Donnadieu C."/>
            <person name="Faraut T."/>
            <person name="Fievet G."/>
            <person name="Helmstetter N."/>
            <person name="King M."/>
            <person name="Knapp S.J."/>
            <person name="Lai Z."/>
            <person name="Le Paslier M.C."/>
            <person name="Lippi Y."/>
            <person name="Lorenzon L."/>
            <person name="Mandel J.R."/>
            <person name="Marage G."/>
            <person name="Marchand G."/>
            <person name="Marquand E."/>
            <person name="Bret-Mestries E."/>
            <person name="Morien E."/>
            <person name="Nambeesan S."/>
            <person name="Nguyen T."/>
            <person name="Pegot-Espagnet P."/>
            <person name="Pouilly N."/>
            <person name="Raftis F."/>
            <person name="Sallet E."/>
            <person name="Schiex T."/>
            <person name="Thomas J."/>
            <person name="Vandecasteele C."/>
            <person name="Vares D."/>
            <person name="Vear F."/>
            <person name="Vautrin S."/>
            <person name="Crespi M."/>
            <person name="Mangin B."/>
            <person name="Burke J.M."/>
            <person name="Salse J."/>
            <person name="Munos S."/>
            <person name="Vincourt P."/>
            <person name="Rieseberg L.H."/>
            <person name="Langlade N.B."/>
        </authorList>
    </citation>
    <scope>NUCLEOTIDE SEQUENCE [LARGE SCALE GENOMIC DNA]</scope>
    <source>
        <strain evidence="14">cv. SF193</strain>
    </source>
</reference>
<dbReference type="GO" id="GO:0008233">
    <property type="term" value="F:peptidase activity"/>
    <property type="evidence" value="ECO:0007669"/>
    <property type="project" value="UniProtKB-KW"/>
</dbReference>
<dbReference type="Proteomes" id="UP000215914">
    <property type="component" value="Chromosome 1"/>
</dbReference>
<dbReference type="GO" id="GO:0003676">
    <property type="term" value="F:nucleic acid binding"/>
    <property type="evidence" value="ECO:0007669"/>
    <property type="project" value="InterPro"/>
</dbReference>
<dbReference type="SMART" id="SM00343">
    <property type="entry name" value="ZnF_C2HC"/>
    <property type="match status" value="2"/>
</dbReference>
<keyword evidence="2" id="KW-0645">Protease</keyword>
<evidence type="ECO:0000259" key="11">
    <source>
        <dbReference type="PROSITE" id="PS50158"/>
    </source>
</evidence>
<feature type="domain" description="CCHC-type" evidence="11">
    <location>
        <begin position="369"/>
        <end position="384"/>
    </location>
</feature>
<dbReference type="InterPro" id="IPR021109">
    <property type="entry name" value="Peptidase_aspartic_dom_sf"/>
</dbReference>
<dbReference type="PROSITE" id="PS50158">
    <property type="entry name" value="ZF_CCHC"/>
    <property type="match status" value="1"/>
</dbReference>
<dbReference type="EC" id="2.7.7.49" evidence="1"/>
<dbReference type="GO" id="GO:0006508">
    <property type="term" value="P:proteolysis"/>
    <property type="evidence" value="ECO:0007669"/>
    <property type="project" value="UniProtKB-KW"/>
</dbReference>
<dbReference type="GO" id="GO:0003964">
    <property type="term" value="F:RNA-directed DNA polymerase activity"/>
    <property type="evidence" value="ECO:0007669"/>
    <property type="project" value="UniProtKB-KW"/>
</dbReference>
<keyword evidence="5" id="KW-0540">Nuclease</keyword>
<sequence>MADPNGENSHTNEDDYDNASVHLTGAQLKALIDNAVQAAIDRQYTESQGRTVSKPPSKPKTHSKPPSEPKKDDDKHSSTEHSVHRDKEYTDASSAKGCTYKYFVSCKPREFTGEKGAVDCITWLDEMDTIVDISGCAARDVVKYVSQSFKGEALAWWRALVQASGKSALYKMTWVEFIALIKENYCPQHEVEKIEADFVSLVMTNLDCQAYLTSFNTMSRLVPYLVTPEPRRIARFIGGLEPAIKASVKASRPTTFRSVTDLSLSLTLDAVRLRAQRSKEAEKRKREDDTSRKSGKKHRGSGEGKRGSEAKKDGQAGERPHCKVCKKPHSGKCRFASGSQSQQKTPSCGLCKSKDHKTVECKKIKDATCYDCNEKGHIKSNCPKYAKKAEETKKSNARVFRMDAKEAVKDDNVLTCTFLVNNIFARVLFDSGADKSFVDQKFCQLLNMPIKTLDVKYEVELADGTIETVSTVLEGCEMTIRNHSFPLSLLPFKLAGFDIVLGMDWLSRNQAQIICGKRQIVLKTPSGESLTIRGDTHYGLPEDVSMLKASRCLNRGCVIYMAQVIIEEPKPKIEDLPVISEYPEVFPEELPGLPPDRQVEFRIDIIPGAAPIARAPYRLAPTEMKELRTQLDELLAKGFIRPSSSPWGAPVLFVKNKDGSMRLCIDYRELNKVTIKNRYPLPRIDDLFDQLQGASYFSKIDLRSGYHQLRVRDEDVHKTAFRTRYGHYEFLVMPFGLTNAPAAFMDLMNRVCKPYLDKFVIVFIDDILIYSKNQADHEKHLRCILELLQREKLYAKFSKCEFWLREVQFLGHVVSERGIQVDPAKVEAVMNWQEPKTPTEIRSFLGLAGYYRRFIENFSRIAAPLTSLTKKKEKYIWVPKQQESFEILKQKLSNAPVLTLPEGTDEFVVYCDASHTGMGCVLMQKGKVIAYASRQLKVHEKNYTTHDLELGAVVFALKLWRHYLYGIKFVIYSDHKSLQHLFNQKELNMRQRRWMETLNDYDCEIRYHPGKANVVADALSRKERVKPIRIKASATTFALPGWYLISQS</sequence>
<dbReference type="FunFam" id="3.30.70.270:FF:000020">
    <property type="entry name" value="Transposon Tf2-6 polyprotein-like Protein"/>
    <property type="match status" value="1"/>
</dbReference>
<dbReference type="SUPFAM" id="SSF57756">
    <property type="entry name" value="Retrovirus zinc finger-like domains"/>
    <property type="match status" value="1"/>
</dbReference>
<keyword evidence="4" id="KW-0548">Nucleotidyltransferase</keyword>
<dbReference type="SUPFAM" id="SSF50630">
    <property type="entry name" value="Acid proteases"/>
    <property type="match status" value="1"/>
</dbReference>
<dbReference type="Gene3D" id="3.10.20.370">
    <property type="match status" value="1"/>
</dbReference>
<keyword evidence="6" id="KW-0255">Endonuclease</keyword>
<dbReference type="Gene3D" id="2.40.70.10">
    <property type="entry name" value="Acid Proteases"/>
    <property type="match status" value="1"/>
</dbReference>
<dbReference type="OMA" id="PNGENSH"/>
<proteinExistence type="predicted"/>
<evidence type="ECO:0000256" key="1">
    <source>
        <dbReference type="ARBA" id="ARBA00012493"/>
    </source>
</evidence>
<feature type="compositionally biased region" description="Basic and acidic residues" evidence="10">
    <location>
        <begin position="277"/>
        <end position="292"/>
    </location>
</feature>
<dbReference type="Pfam" id="PF19259">
    <property type="entry name" value="Ty3_capsid"/>
    <property type="match status" value="1"/>
</dbReference>
<dbReference type="InterPro" id="IPR043128">
    <property type="entry name" value="Rev_trsase/Diguanyl_cyclase"/>
</dbReference>
<dbReference type="GO" id="GO:0008270">
    <property type="term" value="F:zinc ion binding"/>
    <property type="evidence" value="ECO:0007669"/>
    <property type="project" value="UniProtKB-KW"/>
</dbReference>
<dbReference type="InterPro" id="IPR043502">
    <property type="entry name" value="DNA/RNA_pol_sf"/>
</dbReference>
<dbReference type="PROSITE" id="PS50878">
    <property type="entry name" value="RT_POL"/>
    <property type="match status" value="1"/>
</dbReference>
<dbReference type="Pfam" id="PF00078">
    <property type="entry name" value="RVT_1"/>
    <property type="match status" value="1"/>
</dbReference>
<evidence type="ECO:0000256" key="5">
    <source>
        <dbReference type="ARBA" id="ARBA00022722"/>
    </source>
</evidence>
<evidence type="ECO:0000256" key="7">
    <source>
        <dbReference type="ARBA" id="ARBA00022801"/>
    </source>
</evidence>
<keyword evidence="3" id="KW-0808">Transferase</keyword>
<dbReference type="Gene3D" id="3.30.70.270">
    <property type="match status" value="2"/>
</dbReference>
<evidence type="ECO:0000313" key="13">
    <source>
        <dbReference type="EMBL" id="OTG38568.1"/>
    </source>
</evidence>
<dbReference type="AlphaFoldDB" id="A0A251VSN1"/>
<feature type="region of interest" description="Disordered" evidence="10">
    <location>
        <begin position="1"/>
        <end position="20"/>
    </location>
</feature>
<feature type="region of interest" description="Disordered" evidence="10">
    <location>
        <begin position="275"/>
        <end position="323"/>
    </location>
</feature>
<keyword evidence="9" id="KW-0479">Metal-binding</keyword>
<dbReference type="Pfam" id="PF08284">
    <property type="entry name" value="RVP_2"/>
    <property type="match status" value="1"/>
</dbReference>
<protein>
    <recommendedName>
        <fullName evidence="1">RNA-directed DNA polymerase</fullName>
        <ecNumber evidence="1">2.7.7.49</ecNumber>
    </recommendedName>
</protein>
<dbReference type="Gene3D" id="3.10.10.10">
    <property type="entry name" value="HIV Type 1 Reverse Transcriptase, subunit A, domain 1"/>
    <property type="match status" value="1"/>
</dbReference>
<keyword evidence="9" id="KW-0863">Zinc-finger</keyword>
<feature type="compositionally biased region" description="Basic and acidic residues" evidence="10">
    <location>
        <begin position="65"/>
        <end position="88"/>
    </location>
</feature>
<dbReference type="FunFam" id="3.10.20.370:FF:000001">
    <property type="entry name" value="Retrovirus-related Pol polyprotein from transposon 17.6-like protein"/>
    <property type="match status" value="1"/>
</dbReference>
<dbReference type="Gene3D" id="4.10.60.10">
    <property type="entry name" value="Zinc finger, CCHC-type"/>
    <property type="match status" value="1"/>
</dbReference>
<dbReference type="InterPro" id="IPR000477">
    <property type="entry name" value="RT_dom"/>
</dbReference>
<dbReference type="SUPFAM" id="SSF56672">
    <property type="entry name" value="DNA/RNA polymerases"/>
    <property type="match status" value="1"/>
</dbReference>
<dbReference type="FunFam" id="3.10.10.10:FF:000007">
    <property type="entry name" value="Retrovirus-related Pol polyprotein from transposon 17.6-like Protein"/>
    <property type="match status" value="1"/>
</dbReference>
<feature type="compositionally biased region" description="Basic and acidic residues" evidence="10">
    <location>
        <begin position="300"/>
        <end position="321"/>
    </location>
</feature>
<dbReference type="GO" id="GO:0004519">
    <property type="term" value="F:endonuclease activity"/>
    <property type="evidence" value="ECO:0007669"/>
    <property type="project" value="UniProtKB-KW"/>
</dbReference>
<dbReference type="CDD" id="cd01647">
    <property type="entry name" value="RT_LTR"/>
    <property type="match status" value="1"/>
</dbReference>
<keyword evidence="7" id="KW-0378">Hydrolase</keyword>
<dbReference type="InterPro" id="IPR050951">
    <property type="entry name" value="Retrovirus_Pol_polyprotein"/>
</dbReference>
<dbReference type="InterPro" id="IPR041373">
    <property type="entry name" value="RT_RNaseH"/>
</dbReference>
<feature type="domain" description="Reverse transcriptase" evidence="12">
    <location>
        <begin position="635"/>
        <end position="814"/>
    </location>
</feature>
<keyword evidence="8 13" id="KW-0695">RNA-directed DNA polymerase</keyword>
<dbReference type="InParanoid" id="A0A251VSN1"/>
<dbReference type="CDD" id="cd09274">
    <property type="entry name" value="RNase_HI_RT_Ty3"/>
    <property type="match status" value="1"/>
</dbReference>
<evidence type="ECO:0000256" key="6">
    <source>
        <dbReference type="ARBA" id="ARBA00022759"/>
    </source>
</evidence>
<dbReference type="InterPro" id="IPR001878">
    <property type="entry name" value="Znf_CCHC"/>
</dbReference>
<dbReference type="CDD" id="cd00303">
    <property type="entry name" value="retropepsin_like"/>
    <property type="match status" value="1"/>
</dbReference>
<name>A0A251VSN1_HELAN</name>